<gene>
    <name evidence="2" type="primary">LOC101508162</name>
</gene>
<dbReference type="PANTHER" id="PTHR35499">
    <property type="entry name" value="OS05G0128300 PROTEIN"/>
    <property type="match status" value="1"/>
</dbReference>
<protein>
    <submittedName>
        <fullName evidence="2">Uncharacterized protein LOC101508162</fullName>
    </submittedName>
</protein>
<proteinExistence type="predicted"/>
<accession>A0A1S3EAZ8</accession>
<name>A0A1S3EAZ8_CICAR</name>
<evidence type="ECO:0000313" key="1">
    <source>
        <dbReference type="Proteomes" id="UP000087171"/>
    </source>
</evidence>
<dbReference type="OrthoDB" id="1670627at2759"/>
<dbReference type="KEGG" id="cam:101508162"/>
<sequence length="125" mass="14138">MENLSPISVLDVNDYAFLYGADFSGTSTLASKSKRKSKSLLAVSLNQDDEEKGSNNKGYVHTDINREAEYYSDLMLKLQTLAEESIRESDFTSKFMFEEICLVFEQTIFDHLLFEVVNEVVGLSS</sequence>
<keyword evidence="1" id="KW-1185">Reference proteome</keyword>
<dbReference type="GeneID" id="101508162"/>
<evidence type="ECO:0000313" key="2">
    <source>
        <dbReference type="RefSeq" id="XP_012573000.1"/>
    </source>
</evidence>
<dbReference type="Proteomes" id="UP000087171">
    <property type="component" value="Chromosome Ca6"/>
</dbReference>
<dbReference type="RefSeq" id="XP_012573000.1">
    <property type="nucleotide sequence ID" value="XM_012717546.2"/>
</dbReference>
<reference evidence="2" key="2">
    <citation type="submission" date="2025-08" db="UniProtKB">
        <authorList>
            <consortium name="RefSeq"/>
        </authorList>
    </citation>
    <scope>IDENTIFICATION</scope>
    <source>
        <tissue evidence="2">Etiolated seedlings</tissue>
    </source>
</reference>
<dbReference type="PANTHER" id="PTHR35499:SF4">
    <property type="entry name" value="ALC-INTERACTING PROTEIN 1"/>
    <property type="match status" value="1"/>
</dbReference>
<dbReference type="AlphaFoldDB" id="A0A1S3EAZ8"/>
<organism evidence="1 2">
    <name type="scientific">Cicer arietinum</name>
    <name type="common">Chickpea</name>
    <name type="synonym">Garbanzo</name>
    <dbReference type="NCBI Taxonomy" id="3827"/>
    <lineage>
        <taxon>Eukaryota</taxon>
        <taxon>Viridiplantae</taxon>
        <taxon>Streptophyta</taxon>
        <taxon>Embryophyta</taxon>
        <taxon>Tracheophyta</taxon>
        <taxon>Spermatophyta</taxon>
        <taxon>Magnoliopsida</taxon>
        <taxon>eudicotyledons</taxon>
        <taxon>Gunneridae</taxon>
        <taxon>Pentapetalae</taxon>
        <taxon>rosids</taxon>
        <taxon>fabids</taxon>
        <taxon>Fabales</taxon>
        <taxon>Fabaceae</taxon>
        <taxon>Papilionoideae</taxon>
        <taxon>50 kb inversion clade</taxon>
        <taxon>NPAAA clade</taxon>
        <taxon>Hologalegina</taxon>
        <taxon>IRL clade</taxon>
        <taxon>Cicereae</taxon>
        <taxon>Cicer</taxon>
    </lineage>
</organism>
<reference evidence="1" key="1">
    <citation type="journal article" date="2013" name="Nat. Biotechnol.">
        <title>Draft genome sequence of chickpea (Cicer arietinum) provides a resource for trait improvement.</title>
        <authorList>
            <person name="Varshney R.K."/>
            <person name="Song C."/>
            <person name="Saxena R.K."/>
            <person name="Azam S."/>
            <person name="Yu S."/>
            <person name="Sharpe A.G."/>
            <person name="Cannon S."/>
            <person name="Baek J."/>
            <person name="Rosen B.D."/>
            <person name="Tar'an B."/>
            <person name="Millan T."/>
            <person name="Zhang X."/>
            <person name="Ramsay L.D."/>
            <person name="Iwata A."/>
            <person name="Wang Y."/>
            <person name="Nelson W."/>
            <person name="Farmer A.D."/>
            <person name="Gaur P.M."/>
            <person name="Soderlund C."/>
            <person name="Penmetsa R.V."/>
            <person name="Xu C."/>
            <person name="Bharti A.K."/>
            <person name="He W."/>
            <person name="Winter P."/>
            <person name="Zhao S."/>
            <person name="Hane J.K."/>
            <person name="Carrasquilla-Garcia N."/>
            <person name="Condie J.A."/>
            <person name="Upadhyaya H.D."/>
            <person name="Luo M.C."/>
            <person name="Thudi M."/>
            <person name="Gowda C.L."/>
            <person name="Singh N.P."/>
            <person name="Lichtenzveig J."/>
            <person name="Gali K.K."/>
            <person name="Rubio J."/>
            <person name="Nadarajan N."/>
            <person name="Dolezel J."/>
            <person name="Bansal K.C."/>
            <person name="Xu X."/>
            <person name="Edwards D."/>
            <person name="Zhang G."/>
            <person name="Kahl G."/>
            <person name="Gil J."/>
            <person name="Singh K.B."/>
            <person name="Datta S.K."/>
            <person name="Jackson S.A."/>
            <person name="Wang J."/>
            <person name="Cook D.R."/>
        </authorList>
    </citation>
    <scope>NUCLEOTIDE SEQUENCE [LARGE SCALE GENOMIC DNA]</scope>
    <source>
        <strain evidence="1">cv. CDC Frontier</strain>
    </source>
</reference>